<feature type="transmembrane region" description="Helical" evidence="6">
    <location>
        <begin position="292"/>
        <end position="315"/>
    </location>
</feature>
<evidence type="ECO:0000256" key="1">
    <source>
        <dbReference type="ARBA" id="ARBA00004141"/>
    </source>
</evidence>
<dbReference type="InterPro" id="IPR002528">
    <property type="entry name" value="MATE_fam"/>
</dbReference>
<dbReference type="VEuPathDB" id="FungiDB:DNF11_1403"/>
<dbReference type="Pfam" id="PF01554">
    <property type="entry name" value="MatE"/>
    <property type="match status" value="2"/>
</dbReference>
<dbReference type="STRING" id="425264.A0A3G2S2Q4"/>
<feature type="transmembrane region" description="Helical" evidence="6">
    <location>
        <begin position="375"/>
        <end position="393"/>
    </location>
</feature>
<dbReference type="NCBIfam" id="TIGR00797">
    <property type="entry name" value="matE"/>
    <property type="match status" value="1"/>
</dbReference>
<feature type="transmembrane region" description="Helical" evidence="6">
    <location>
        <begin position="192"/>
        <end position="209"/>
    </location>
</feature>
<evidence type="ECO:0000256" key="2">
    <source>
        <dbReference type="ARBA" id="ARBA00010199"/>
    </source>
</evidence>
<evidence type="ECO:0008006" key="9">
    <source>
        <dbReference type="Google" id="ProtNLM"/>
    </source>
</evidence>
<evidence type="ECO:0000256" key="5">
    <source>
        <dbReference type="ARBA" id="ARBA00023136"/>
    </source>
</evidence>
<dbReference type="Proteomes" id="UP000269793">
    <property type="component" value="Chromosome II"/>
</dbReference>
<comment type="subcellular location">
    <subcellularLocation>
        <location evidence="1">Membrane</location>
        <topology evidence="1">Multi-pass membrane protein</topology>
    </subcellularLocation>
</comment>
<dbReference type="GO" id="GO:0042910">
    <property type="term" value="F:xenobiotic transmembrane transporter activity"/>
    <property type="evidence" value="ECO:0007669"/>
    <property type="project" value="InterPro"/>
</dbReference>
<evidence type="ECO:0000256" key="6">
    <source>
        <dbReference type="SAM" id="Phobius"/>
    </source>
</evidence>
<dbReference type="OrthoDB" id="2126698at2759"/>
<dbReference type="GO" id="GO:1990961">
    <property type="term" value="P:xenobiotic detoxification by transmembrane export across the plasma membrane"/>
    <property type="evidence" value="ECO:0007669"/>
    <property type="project" value="InterPro"/>
</dbReference>
<feature type="transmembrane region" description="Helical" evidence="6">
    <location>
        <begin position="449"/>
        <end position="470"/>
    </location>
</feature>
<dbReference type="EMBL" id="CP033149">
    <property type="protein sequence ID" value="AYO42353.1"/>
    <property type="molecule type" value="Genomic_DNA"/>
</dbReference>
<feature type="transmembrane region" description="Helical" evidence="6">
    <location>
        <begin position="335"/>
        <end position="354"/>
    </location>
</feature>
<feature type="transmembrane region" description="Helical" evidence="6">
    <location>
        <begin position="154"/>
        <end position="172"/>
    </location>
</feature>
<protein>
    <recommendedName>
        <fullName evidence="9">Transporter C11D3.06</fullName>
    </recommendedName>
</protein>
<dbReference type="CDD" id="cd13132">
    <property type="entry name" value="MATE_eukaryotic"/>
    <property type="match status" value="1"/>
</dbReference>
<dbReference type="GO" id="GO:0016020">
    <property type="term" value="C:membrane"/>
    <property type="evidence" value="ECO:0007669"/>
    <property type="project" value="UniProtKB-SubCell"/>
</dbReference>
<reference evidence="7 8" key="1">
    <citation type="submission" date="2018-10" db="EMBL/GenBank/DDBJ databases">
        <title>Complete genome sequence of Malassezia restricta CBS 7877.</title>
        <authorList>
            <person name="Morand S.C."/>
            <person name="Bertignac M."/>
            <person name="Iltis A."/>
            <person name="Kolder I."/>
            <person name="Pirovano W."/>
            <person name="Jourdain R."/>
            <person name="Clavaud C."/>
        </authorList>
    </citation>
    <scope>NUCLEOTIDE SEQUENCE [LARGE SCALE GENOMIC DNA]</scope>
    <source>
        <strain evidence="7 8">CBS 7877</strain>
    </source>
</reference>
<evidence type="ECO:0000256" key="4">
    <source>
        <dbReference type="ARBA" id="ARBA00022989"/>
    </source>
</evidence>
<dbReference type="PANTHER" id="PTHR11206">
    <property type="entry name" value="MULTIDRUG RESISTANCE PROTEIN"/>
    <property type="match status" value="1"/>
</dbReference>
<evidence type="ECO:0000313" key="7">
    <source>
        <dbReference type="EMBL" id="AYO42353.1"/>
    </source>
</evidence>
<evidence type="ECO:0000313" key="8">
    <source>
        <dbReference type="Proteomes" id="UP000269793"/>
    </source>
</evidence>
<proteinExistence type="inferred from homology"/>
<keyword evidence="5 6" id="KW-0472">Membrane</keyword>
<accession>A0A3G2S2Q4</accession>
<feature type="transmembrane region" description="Helical" evidence="6">
    <location>
        <begin position="413"/>
        <end position="437"/>
    </location>
</feature>
<dbReference type="AlphaFoldDB" id="A0A3G2S2Q4"/>
<dbReference type="InterPro" id="IPR045069">
    <property type="entry name" value="MATE_euk"/>
</dbReference>
<comment type="similarity">
    <text evidence="2">Belongs to the multi antimicrobial extrusion (MATE) (TC 2.A.66.1) family.</text>
</comment>
<feature type="transmembrane region" description="Helical" evidence="6">
    <location>
        <begin position="221"/>
        <end position="243"/>
    </location>
</feature>
<feature type="transmembrane region" description="Helical" evidence="6">
    <location>
        <begin position="249"/>
        <end position="271"/>
    </location>
</feature>
<sequence>MTEEAGSARSNLSGFLTGEFLREHGEETPLLTGDAAFQPHISSMGNASGYGAVRPAPSVPVDASPHVWPEMCTLAKFTVPICATHLLELSLSVVSVLSLGHLGTVELASASLAGITANVTGFSVISGLVSALDTLLPASYTRQPHLMGLWTQRVGLMVFAVLPLIFVLWLNAERGLILLGQDPDIAYNARQFLMVLSFGLPGVAIFELCRRFLQAQGMMHAPTVVLIIVSPLNAIANFFLVWGPERYRIGFLGAPMASALSMWLMAALCAVQCAVACRDTWGGFSRDVWDPAALRTCVSLGFAGLISLASEWWAWEIVGLVTAALGTRALASQSVLLVLSSVTYQIPFAAAVAASVRVGNLLGAMHASSARTASYAAVVLSIVVGVFNSSVVFGTRNYLGYLFSSDKDVVRMVASVLPIMALFQCADCVSGIVGGILRGCGRQSLSAMINVTAYYVIGLPVSLLLAFGPWHLGLAGLWWGLTTALAYSTVLSLWYVYNMDWDSVMQKVHRTMRASVM</sequence>
<gene>
    <name evidence="7" type="ORF">DNF11_1403</name>
</gene>
<keyword evidence="4 6" id="KW-1133">Transmembrane helix</keyword>
<keyword evidence="3 6" id="KW-0812">Transmembrane</keyword>
<name>A0A3G2S2Q4_MALR7</name>
<organism evidence="7 8">
    <name type="scientific">Malassezia restricta (strain ATCC 96810 / NBRC 103918 / CBS 7877)</name>
    <name type="common">Seborrheic dermatitis infection agent</name>
    <dbReference type="NCBI Taxonomy" id="425264"/>
    <lineage>
        <taxon>Eukaryota</taxon>
        <taxon>Fungi</taxon>
        <taxon>Dikarya</taxon>
        <taxon>Basidiomycota</taxon>
        <taxon>Ustilaginomycotina</taxon>
        <taxon>Malasseziomycetes</taxon>
        <taxon>Malasseziales</taxon>
        <taxon>Malasseziaceae</taxon>
        <taxon>Malassezia</taxon>
    </lineage>
</organism>
<evidence type="ECO:0000256" key="3">
    <source>
        <dbReference type="ARBA" id="ARBA00022692"/>
    </source>
</evidence>
<dbReference type="GO" id="GO:0015297">
    <property type="term" value="F:antiporter activity"/>
    <property type="evidence" value="ECO:0007669"/>
    <property type="project" value="InterPro"/>
</dbReference>
<keyword evidence="8" id="KW-1185">Reference proteome</keyword>
<feature type="transmembrane region" description="Helical" evidence="6">
    <location>
        <begin position="476"/>
        <end position="497"/>
    </location>
</feature>